<dbReference type="Pfam" id="PF05699">
    <property type="entry name" value="Dimer_Tnp_hAT"/>
    <property type="match status" value="1"/>
</dbReference>
<comment type="caution">
    <text evidence="2">The sequence shown here is derived from an EMBL/GenBank/DDBJ whole genome shotgun (WGS) entry which is preliminary data.</text>
</comment>
<sequence>MLILRLRIRNVTSKTADNAAVMMGDIGGVQAKLKQQAVVVRILEQWPALKLFFTHEVAEEKEFQKAINILDKFNNVDSKECTTDIYLGQKTELLIRKHYLQLQNLTLFYNNCLKFYVELCLQIRERFKNIDQYENFQLLDPNLLLSKPTSLTPLFEKFPDLLKDNVEEVASECREICNLSDTIKTNLKTIDFTEFWFELYSMKNSADQKVFRNVCEFVFNLLSLPHSSASAERIFSQISIIKTKLRNRLSPTTCNSLLMAKGLLGKTPCFNWTPSQSLLQKDILVDNTGRESVTSRRSKLSCHGEPRTSTTRAEVVALTAIGIILSSAPVVRKHYPQNIPMSDSRASRILKLALENEILFGIPTCSSNADSDIASTGNYDAKEITVHNNR</sequence>
<gene>
    <name evidence="2" type="ORF">NQ315_014251</name>
</gene>
<protein>
    <recommendedName>
        <fullName evidence="1">HAT C-terminal dimerisation domain-containing protein</fullName>
    </recommendedName>
</protein>
<accession>A0AAV8VA84</accession>
<dbReference type="Proteomes" id="UP001159042">
    <property type="component" value="Unassembled WGS sequence"/>
</dbReference>
<name>A0AAV8VA84_9CUCU</name>
<keyword evidence="3" id="KW-1185">Reference proteome</keyword>
<dbReference type="InterPro" id="IPR008906">
    <property type="entry name" value="HATC_C_dom"/>
</dbReference>
<organism evidence="2 3">
    <name type="scientific">Exocentrus adspersus</name>
    <dbReference type="NCBI Taxonomy" id="1586481"/>
    <lineage>
        <taxon>Eukaryota</taxon>
        <taxon>Metazoa</taxon>
        <taxon>Ecdysozoa</taxon>
        <taxon>Arthropoda</taxon>
        <taxon>Hexapoda</taxon>
        <taxon>Insecta</taxon>
        <taxon>Pterygota</taxon>
        <taxon>Neoptera</taxon>
        <taxon>Endopterygota</taxon>
        <taxon>Coleoptera</taxon>
        <taxon>Polyphaga</taxon>
        <taxon>Cucujiformia</taxon>
        <taxon>Chrysomeloidea</taxon>
        <taxon>Cerambycidae</taxon>
        <taxon>Lamiinae</taxon>
        <taxon>Acanthocinini</taxon>
        <taxon>Exocentrus</taxon>
    </lineage>
</organism>
<evidence type="ECO:0000313" key="3">
    <source>
        <dbReference type="Proteomes" id="UP001159042"/>
    </source>
</evidence>
<dbReference type="EMBL" id="JANEYG010000234">
    <property type="protein sequence ID" value="KAJ8910917.1"/>
    <property type="molecule type" value="Genomic_DNA"/>
</dbReference>
<dbReference type="AlphaFoldDB" id="A0AAV8VA84"/>
<evidence type="ECO:0000313" key="2">
    <source>
        <dbReference type="EMBL" id="KAJ8910917.1"/>
    </source>
</evidence>
<evidence type="ECO:0000259" key="1">
    <source>
        <dbReference type="Pfam" id="PF05699"/>
    </source>
</evidence>
<dbReference type="SUPFAM" id="SSF53098">
    <property type="entry name" value="Ribonuclease H-like"/>
    <property type="match status" value="1"/>
</dbReference>
<dbReference type="GO" id="GO:0046983">
    <property type="term" value="F:protein dimerization activity"/>
    <property type="evidence" value="ECO:0007669"/>
    <property type="project" value="InterPro"/>
</dbReference>
<feature type="domain" description="HAT C-terminal dimerisation" evidence="1">
    <location>
        <begin position="188"/>
        <end position="261"/>
    </location>
</feature>
<reference evidence="2 3" key="1">
    <citation type="journal article" date="2023" name="Insect Mol. Biol.">
        <title>Genome sequencing provides insights into the evolution of gene families encoding plant cell wall-degrading enzymes in longhorned beetles.</title>
        <authorList>
            <person name="Shin N.R."/>
            <person name="Okamura Y."/>
            <person name="Kirsch R."/>
            <person name="Pauchet Y."/>
        </authorList>
    </citation>
    <scope>NUCLEOTIDE SEQUENCE [LARGE SCALE GENOMIC DNA]</scope>
    <source>
        <strain evidence="2">EAD_L_NR</strain>
    </source>
</reference>
<proteinExistence type="predicted"/>
<dbReference type="InterPro" id="IPR012337">
    <property type="entry name" value="RNaseH-like_sf"/>
</dbReference>